<protein>
    <recommendedName>
        <fullName evidence="2">DUF5610 domain-containing protein</fullName>
    </recommendedName>
</protein>
<feature type="compositionally biased region" description="Low complexity" evidence="1">
    <location>
        <begin position="8"/>
        <end position="26"/>
    </location>
</feature>
<proteinExistence type="predicted"/>
<dbReference type="Pfam" id="PF18433">
    <property type="entry name" value="DUF5610"/>
    <property type="match status" value="1"/>
</dbReference>
<name>A0A1I7J8H0_9BURK</name>
<dbReference type="AlphaFoldDB" id="A0A1I7J8H0"/>
<dbReference type="Gene3D" id="1.10.132.90">
    <property type="match status" value="1"/>
</dbReference>
<dbReference type="STRING" id="343013.SAMN04489707_102334"/>
<feature type="compositionally biased region" description="Low complexity" evidence="1">
    <location>
        <begin position="204"/>
        <end position="222"/>
    </location>
</feature>
<dbReference type="EMBL" id="FPBX01000023">
    <property type="protein sequence ID" value="SFU81401.1"/>
    <property type="molecule type" value="Genomic_DNA"/>
</dbReference>
<sequence length="222" mass="23026">MVSAPTLNATQPAQAQAGNAAAAQATPLDEARKATANTPEGQRTQLNTQILQASMDVSIKAGDDSMALLYRTAIDRINELLAPEFGPDALQAALQQDNSAEATAGRILAAATGFFDAYAARYPDKDAETVLRDFVDLVRGGFEKGYGEASDILKGLGVLDEGSDVAAGIQKTFDLVQKGFDDFLATKLAALQPKDETQAPAEDASATLPPQAAPQAAAATAS</sequence>
<dbReference type="Proteomes" id="UP000183656">
    <property type="component" value="Unassembled WGS sequence"/>
</dbReference>
<reference evidence="3 4" key="1">
    <citation type="submission" date="2016-10" db="EMBL/GenBank/DDBJ databases">
        <authorList>
            <person name="de Groot N.N."/>
        </authorList>
    </citation>
    <scope>NUCLEOTIDE SEQUENCE [LARGE SCALE GENOMIC DNA]</scope>
    <source>
        <strain evidence="3 4">R-24608</strain>
    </source>
</reference>
<organism evidence="3 4">
    <name type="scientific">Paenacidovorax caeni</name>
    <dbReference type="NCBI Taxonomy" id="343013"/>
    <lineage>
        <taxon>Bacteria</taxon>
        <taxon>Pseudomonadati</taxon>
        <taxon>Pseudomonadota</taxon>
        <taxon>Betaproteobacteria</taxon>
        <taxon>Burkholderiales</taxon>
        <taxon>Comamonadaceae</taxon>
        <taxon>Paenacidovorax</taxon>
    </lineage>
</organism>
<accession>A0A1I7J8H0</accession>
<evidence type="ECO:0000313" key="4">
    <source>
        <dbReference type="Proteomes" id="UP000183656"/>
    </source>
</evidence>
<evidence type="ECO:0000313" key="3">
    <source>
        <dbReference type="EMBL" id="SFU81401.1"/>
    </source>
</evidence>
<dbReference type="RefSeq" id="WP_054256419.1">
    <property type="nucleotide sequence ID" value="NZ_CYIG01000018.1"/>
</dbReference>
<evidence type="ECO:0000259" key="2">
    <source>
        <dbReference type="Pfam" id="PF18433"/>
    </source>
</evidence>
<feature type="region of interest" description="Disordered" evidence="1">
    <location>
        <begin position="1"/>
        <end position="26"/>
    </location>
</feature>
<keyword evidence="4" id="KW-1185">Reference proteome</keyword>
<dbReference type="InterPro" id="IPR041651">
    <property type="entry name" value="DUF5610"/>
</dbReference>
<gene>
    <name evidence="3" type="ORF">SAMN04489707_102334</name>
</gene>
<feature type="domain" description="DUF5610" evidence="2">
    <location>
        <begin position="64"/>
        <end position="183"/>
    </location>
</feature>
<evidence type="ECO:0000256" key="1">
    <source>
        <dbReference type="SAM" id="MobiDB-lite"/>
    </source>
</evidence>
<feature type="region of interest" description="Disordered" evidence="1">
    <location>
        <begin position="194"/>
        <end position="222"/>
    </location>
</feature>